<dbReference type="EMBL" id="FNMZ01000001">
    <property type="protein sequence ID" value="SDW49414.1"/>
    <property type="molecule type" value="Genomic_DNA"/>
</dbReference>
<protein>
    <submittedName>
        <fullName evidence="2">Uncharacterized protein</fullName>
    </submittedName>
</protein>
<gene>
    <name evidence="2" type="ORF">SAMN05444336_1011173</name>
</gene>
<organism evidence="2 3">
    <name type="scientific">Albimonas donghaensis</name>
    <dbReference type="NCBI Taxonomy" id="356660"/>
    <lineage>
        <taxon>Bacteria</taxon>
        <taxon>Pseudomonadati</taxon>
        <taxon>Pseudomonadota</taxon>
        <taxon>Alphaproteobacteria</taxon>
        <taxon>Rhodobacterales</taxon>
        <taxon>Paracoccaceae</taxon>
        <taxon>Albimonas</taxon>
    </lineage>
</organism>
<evidence type="ECO:0000313" key="2">
    <source>
        <dbReference type="EMBL" id="SDW49414.1"/>
    </source>
</evidence>
<keyword evidence="3" id="KW-1185">Reference proteome</keyword>
<feature type="compositionally biased region" description="Low complexity" evidence="1">
    <location>
        <begin position="33"/>
        <end position="42"/>
    </location>
</feature>
<evidence type="ECO:0000256" key="1">
    <source>
        <dbReference type="SAM" id="MobiDB-lite"/>
    </source>
</evidence>
<proteinExistence type="predicted"/>
<accession>A0A1H2U1Y4</accession>
<name>A0A1H2U1Y4_9RHOB</name>
<reference evidence="2 3" key="1">
    <citation type="submission" date="2016-10" db="EMBL/GenBank/DDBJ databases">
        <authorList>
            <person name="de Groot N.N."/>
        </authorList>
    </citation>
    <scope>NUCLEOTIDE SEQUENCE [LARGE SCALE GENOMIC DNA]</scope>
    <source>
        <strain evidence="2 3">DSM 17890</strain>
    </source>
</reference>
<dbReference type="STRING" id="356660.SAMN05444336_1011173"/>
<dbReference type="Proteomes" id="UP000199118">
    <property type="component" value="Unassembled WGS sequence"/>
</dbReference>
<dbReference type="RefSeq" id="WP_143040227.1">
    <property type="nucleotide sequence ID" value="NZ_FNMZ01000001.1"/>
</dbReference>
<feature type="region of interest" description="Disordered" evidence="1">
    <location>
        <begin position="33"/>
        <end position="61"/>
    </location>
</feature>
<evidence type="ECO:0000313" key="3">
    <source>
        <dbReference type="Proteomes" id="UP000199118"/>
    </source>
</evidence>
<sequence length="61" mass="6406">MFGTQVPNAGAMTSSRGVRRMYFNRSMSRSSDRAAAMSASAAPLRVEQGPETTARGPAVTA</sequence>
<dbReference type="AlphaFoldDB" id="A0A1H2U1Y4"/>